<name>A0ABR6BYB9_9PSEU</name>
<evidence type="ECO:0000259" key="3">
    <source>
        <dbReference type="Pfam" id="PF05223"/>
    </source>
</evidence>
<organism evidence="4 5">
    <name type="scientific">Kutzneria viridogrisea</name>
    <dbReference type="NCBI Taxonomy" id="47990"/>
    <lineage>
        <taxon>Bacteria</taxon>
        <taxon>Bacillati</taxon>
        <taxon>Actinomycetota</taxon>
        <taxon>Actinomycetes</taxon>
        <taxon>Pseudonocardiales</taxon>
        <taxon>Pseudonocardiaceae</taxon>
        <taxon>Kutzneria</taxon>
    </lineage>
</organism>
<dbReference type="EMBL" id="JACJID010000010">
    <property type="protein sequence ID" value="MBA8931907.1"/>
    <property type="molecule type" value="Genomic_DNA"/>
</dbReference>
<keyword evidence="1" id="KW-0472">Membrane</keyword>
<dbReference type="Pfam" id="PF05223">
    <property type="entry name" value="MecA_N"/>
    <property type="match status" value="1"/>
</dbReference>
<dbReference type="Gene3D" id="3.40.710.10">
    <property type="entry name" value="DD-peptidase/beta-lactamase superfamily"/>
    <property type="match status" value="1"/>
</dbReference>
<evidence type="ECO:0000313" key="5">
    <source>
        <dbReference type="Proteomes" id="UP000517916"/>
    </source>
</evidence>
<dbReference type="InterPro" id="IPR012338">
    <property type="entry name" value="Beta-lactam/transpept-like"/>
</dbReference>
<dbReference type="RefSeq" id="WP_182840547.1">
    <property type="nucleotide sequence ID" value="NZ_BAAABQ010000061.1"/>
</dbReference>
<evidence type="ECO:0000259" key="2">
    <source>
        <dbReference type="Pfam" id="PF00905"/>
    </source>
</evidence>
<gene>
    <name evidence="4" type="ORF">BC739_009166</name>
</gene>
<dbReference type="InterPro" id="IPR050515">
    <property type="entry name" value="Beta-lactam/transpept"/>
</dbReference>
<feature type="domain" description="Penicillin-binding protein transpeptidase" evidence="2">
    <location>
        <begin position="258"/>
        <end position="526"/>
    </location>
</feature>
<dbReference type="PANTHER" id="PTHR30627">
    <property type="entry name" value="PEPTIDOGLYCAN D,D-TRANSPEPTIDASE"/>
    <property type="match status" value="1"/>
</dbReference>
<dbReference type="InterPro" id="IPR001460">
    <property type="entry name" value="PCN-bd_Tpept"/>
</dbReference>
<comment type="caution">
    <text evidence="4">The sequence shown here is derived from an EMBL/GenBank/DDBJ whole genome shotgun (WGS) entry which is preliminary data.</text>
</comment>
<keyword evidence="1" id="KW-0812">Transmembrane</keyword>
<evidence type="ECO:0000313" key="4">
    <source>
        <dbReference type="EMBL" id="MBA8931907.1"/>
    </source>
</evidence>
<evidence type="ECO:0008006" key="6">
    <source>
        <dbReference type="Google" id="ProtNLM"/>
    </source>
</evidence>
<dbReference type="SUPFAM" id="SSF56601">
    <property type="entry name" value="beta-lactamase/transpeptidase-like"/>
    <property type="match status" value="1"/>
</dbReference>
<protein>
    <recommendedName>
        <fullName evidence="6">MecA-like transpeptidase family protein</fullName>
    </recommendedName>
</protein>
<evidence type="ECO:0000256" key="1">
    <source>
        <dbReference type="SAM" id="Phobius"/>
    </source>
</evidence>
<dbReference type="PANTHER" id="PTHR30627:SF24">
    <property type="entry name" value="PENICILLIN-BINDING PROTEIN 4B"/>
    <property type="match status" value="1"/>
</dbReference>
<dbReference type="Pfam" id="PF00905">
    <property type="entry name" value="Transpeptidase"/>
    <property type="match status" value="1"/>
</dbReference>
<sequence length="541" mass="54820">MQSKTRRWILGSGGAAVLAIIAVTGYLVFAPGPASRGGGGQQGVAPVKATADSVATSYLAAFSGQSTEGAAALTDDRTTASAALAKVYQGMGKASLTTSRDGGTETAQDGLSATARFGVKWTLPGGGTFSYQDSMQLRRNGEDWQVHWSDALVHPDLTKGQSLALRTETGKSSLLDRAGKPVTSDSGIPAGVLQGVRQEVGEVNGTDGWRVVAVDSAGADGRTLQEKKGSTPQQYTVTIDARTQKAAQDAVSAQSGAAAVVALSPTGEFLAVATNSAYDARNESPLTGLYTPGSTFKIVTATAALEQGQVSGGSTVSCPPTITIGQRTIPNDGNPPFGGGAAPDYSVSLRTAFALSCNTTFSTLASKLDTSALPATARQLGIGVDFTIPGVTTNTGSIKPVSSPAEQIEDGFGQGTDTTSPFGLAVLAATVQSGKLPTPTLIRGKQTQVTGQVPAPSPGVLAQVRQMMRDVCTTGTAKSLAGFPGLAGKTGTAEVGAGQSKQAHGWFAGYREGLAFAVLMPDAGTSHTAVDTAGAFLRGLG</sequence>
<accession>A0ABR6BYB9</accession>
<keyword evidence="5" id="KW-1185">Reference proteome</keyword>
<proteinExistence type="predicted"/>
<feature type="domain" description="NTF2-like N-terminal transpeptidase" evidence="3">
    <location>
        <begin position="51"/>
        <end position="161"/>
    </location>
</feature>
<keyword evidence="1" id="KW-1133">Transmembrane helix</keyword>
<reference evidence="4 5" key="1">
    <citation type="submission" date="2020-08" db="EMBL/GenBank/DDBJ databases">
        <title>Genomic Encyclopedia of Archaeal and Bacterial Type Strains, Phase II (KMG-II): from individual species to whole genera.</title>
        <authorList>
            <person name="Goeker M."/>
        </authorList>
    </citation>
    <scope>NUCLEOTIDE SEQUENCE [LARGE SCALE GENOMIC DNA]</scope>
    <source>
        <strain evidence="4 5">DSM 43850</strain>
    </source>
</reference>
<feature type="transmembrane region" description="Helical" evidence="1">
    <location>
        <begin position="7"/>
        <end position="29"/>
    </location>
</feature>
<dbReference type="Proteomes" id="UP000517916">
    <property type="component" value="Unassembled WGS sequence"/>
</dbReference>
<dbReference type="InterPro" id="IPR007887">
    <property type="entry name" value="MecA_N"/>
</dbReference>